<dbReference type="CDD" id="cd13127">
    <property type="entry name" value="MATE_tuaB_like"/>
    <property type="match status" value="1"/>
</dbReference>
<name>A0A5B8VRA2_9BACT</name>
<dbReference type="InterPro" id="IPR050833">
    <property type="entry name" value="Poly_Biosynth_Transport"/>
</dbReference>
<feature type="transmembrane region" description="Helical" evidence="7">
    <location>
        <begin position="363"/>
        <end position="380"/>
    </location>
</feature>
<feature type="transmembrane region" description="Helical" evidence="7">
    <location>
        <begin position="82"/>
        <end position="106"/>
    </location>
</feature>
<keyword evidence="9" id="KW-1185">Reference proteome</keyword>
<keyword evidence="5 7" id="KW-1133">Transmembrane helix</keyword>
<organism evidence="8 9">
    <name type="scientific">Arachidicoccus ginsenosidivorans</name>
    <dbReference type="NCBI Taxonomy" id="496057"/>
    <lineage>
        <taxon>Bacteria</taxon>
        <taxon>Pseudomonadati</taxon>
        <taxon>Bacteroidota</taxon>
        <taxon>Chitinophagia</taxon>
        <taxon>Chitinophagales</taxon>
        <taxon>Chitinophagaceae</taxon>
        <taxon>Arachidicoccus</taxon>
    </lineage>
</organism>
<accession>A0A5B8VRA2</accession>
<feature type="transmembrane region" description="Helical" evidence="7">
    <location>
        <begin position="287"/>
        <end position="308"/>
    </location>
</feature>
<dbReference type="PANTHER" id="PTHR30250:SF10">
    <property type="entry name" value="LIPOPOLYSACCHARIDE BIOSYNTHESIS PROTEIN WZXC"/>
    <property type="match status" value="1"/>
</dbReference>
<evidence type="ECO:0000256" key="2">
    <source>
        <dbReference type="ARBA" id="ARBA00007430"/>
    </source>
</evidence>
<evidence type="ECO:0000256" key="7">
    <source>
        <dbReference type="SAM" id="Phobius"/>
    </source>
</evidence>
<evidence type="ECO:0000313" key="9">
    <source>
        <dbReference type="Proteomes" id="UP000321291"/>
    </source>
</evidence>
<feature type="transmembrane region" description="Helical" evidence="7">
    <location>
        <begin position="152"/>
        <end position="170"/>
    </location>
</feature>
<evidence type="ECO:0000256" key="1">
    <source>
        <dbReference type="ARBA" id="ARBA00004651"/>
    </source>
</evidence>
<dbReference type="KEGG" id="agi:FSB73_22090"/>
<feature type="transmembrane region" description="Helical" evidence="7">
    <location>
        <begin position="43"/>
        <end position="61"/>
    </location>
</feature>
<feature type="transmembrane region" description="Helical" evidence="7">
    <location>
        <begin position="328"/>
        <end position="351"/>
    </location>
</feature>
<protein>
    <submittedName>
        <fullName evidence="8">Lipopolysaccharide biosynthesis protein</fullName>
    </submittedName>
</protein>
<feature type="transmembrane region" description="Helical" evidence="7">
    <location>
        <begin position="446"/>
        <end position="468"/>
    </location>
</feature>
<keyword evidence="4 7" id="KW-0812">Transmembrane</keyword>
<feature type="transmembrane region" description="Helical" evidence="7">
    <location>
        <begin position="386"/>
        <end position="409"/>
    </location>
</feature>
<dbReference type="EMBL" id="CP042434">
    <property type="protein sequence ID" value="QEC73959.1"/>
    <property type="molecule type" value="Genomic_DNA"/>
</dbReference>
<evidence type="ECO:0000256" key="3">
    <source>
        <dbReference type="ARBA" id="ARBA00022475"/>
    </source>
</evidence>
<dbReference type="GO" id="GO:0005886">
    <property type="term" value="C:plasma membrane"/>
    <property type="evidence" value="ECO:0007669"/>
    <property type="project" value="UniProtKB-SubCell"/>
</dbReference>
<comment type="similarity">
    <text evidence="2">Belongs to the polysaccharide synthase family.</text>
</comment>
<keyword evidence="6 7" id="KW-0472">Membrane</keyword>
<comment type="subcellular location">
    <subcellularLocation>
        <location evidence="1">Cell membrane</location>
        <topology evidence="1">Multi-pass membrane protein</topology>
    </subcellularLocation>
</comment>
<evidence type="ECO:0000256" key="5">
    <source>
        <dbReference type="ARBA" id="ARBA00022989"/>
    </source>
</evidence>
<dbReference type="AlphaFoldDB" id="A0A5B8VRA2"/>
<dbReference type="PANTHER" id="PTHR30250">
    <property type="entry name" value="PST FAMILY PREDICTED COLANIC ACID TRANSPORTER"/>
    <property type="match status" value="1"/>
</dbReference>
<reference evidence="8 9" key="1">
    <citation type="journal article" date="2017" name="Int. J. Syst. Evol. Microbiol.">
        <title>Arachidicoccus ginsenosidivorans sp. nov., with ginsenoside-converting activity isolated from ginseng cultivating soil.</title>
        <authorList>
            <person name="Siddiqi M.Z."/>
            <person name="Aslam Z."/>
            <person name="Im W.T."/>
        </authorList>
    </citation>
    <scope>NUCLEOTIDE SEQUENCE [LARGE SCALE GENOMIC DNA]</scope>
    <source>
        <strain evidence="8 9">Gsoil 809</strain>
    </source>
</reference>
<sequence length="488" mass="56088">MYIVSLKKKAINGIAWTFGQQVSVQAINFLIQIVLARILVPEMFGIIALLQVFIAVGNSLLDGGMTSSLIRTKSPTQSDYSTVFIMNLAFSVAIYIIVFCISPLVAKFYHQNILKSIIRIYTLGFIIQALVAVQTTKLTVELNFKLQMLMELPAIIIGGIVGVVLAEFGYGVWSLVYLYLIRTSVFMLLHWFWSNWRPNLSAFKFERFKFHFHFGYKLTLSSLITNIYLNIYPLIIGKYFTITQLGYYQQANSISYFPVSNFSAALSKVTFPLFTSINEDLIKVRQLFLKFSMLTFFITCPIMFILSLNSQMLFRVVLTDKWAQSAPYFKFLSLGYIFYPFSLFSMSILLSKGRSDLHFKAEVIKKTISLIMVIGLVVAYRNMWAIIIGAIFSLLLFSFVNSVFCCRLINLSLLKLFKSILPPFLYCIIAYFIVQYGLDYLSVRYLILGIIVNSLSFLIIYFILCYIFKNKSLEYCVIQIKSFIKNKK</sequence>
<proteinExistence type="inferred from homology"/>
<keyword evidence="3" id="KW-1003">Cell membrane</keyword>
<feature type="transmembrane region" description="Helical" evidence="7">
    <location>
        <begin position="118"/>
        <end position="140"/>
    </location>
</feature>
<gene>
    <name evidence="8" type="ORF">FSB73_22090</name>
</gene>
<feature type="transmembrane region" description="Helical" evidence="7">
    <location>
        <begin position="416"/>
        <end position="434"/>
    </location>
</feature>
<feature type="transmembrane region" description="Helical" evidence="7">
    <location>
        <begin position="176"/>
        <end position="193"/>
    </location>
</feature>
<evidence type="ECO:0000313" key="8">
    <source>
        <dbReference type="EMBL" id="QEC73959.1"/>
    </source>
</evidence>
<evidence type="ECO:0000256" key="4">
    <source>
        <dbReference type="ARBA" id="ARBA00022692"/>
    </source>
</evidence>
<dbReference type="Pfam" id="PF13440">
    <property type="entry name" value="Polysacc_synt_3"/>
    <property type="match status" value="1"/>
</dbReference>
<feature type="transmembrane region" description="Helical" evidence="7">
    <location>
        <begin position="214"/>
        <end position="235"/>
    </location>
</feature>
<dbReference type="Proteomes" id="UP000321291">
    <property type="component" value="Chromosome"/>
</dbReference>
<evidence type="ECO:0000256" key="6">
    <source>
        <dbReference type="ARBA" id="ARBA00023136"/>
    </source>
</evidence>